<evidence type="ECO:0000256" key="22">
    <source>
        <dbReference type="SAM" id="SignalP"/>
    </source>
</evidence>
<keyword evidence="6" id="KW-0433">Leucine-rich repeat</keyword>
<dbReference type="Pfam" id="PF13855">
    <property type="entry name" value="LRR_8"/>
    <property type="match status" value="1"/>
</dbReference>
<evidence type="ECO:0000256" key="18">
    <source>
        <dbReference type="ARBA" id="ARBA00047899"/>
    </source>
</evidence>
<dbReference type="KEGG" id="ghi:107930280"/>
<dbReference type="PANTHER" id="PTHR48056">
    <property type="entry name" value="LRR RECEPTOR-LIKE SERINE/THREONINE-PROTEIN KINASE-RELATED"/>
    <property type="match status" value="1"/>
</dbReference>
<reference evidence="25" key="2">
    <citation type="submission" date="2025-08" db="UniProtKB">
        <authorList>
            <consortium name="RefSeq"/>
        </authorList>
    </citation>
    <scope>IDENTIFICATION</scope>
</reference>
<keyword evidence="4" id="KW-1003">Cell membrane</keyword>
<evidence type="ECO:0000256" key="21">
    <source>
        <dbReference type="SAM" id="Phobius"/>
    </source>
</evidence>
<keyword evidence="24" id="KW-1185">Reference proteome</keyword>
<proteinExistence type="inferred from homology"/>
<dbReference type="PaxDb" id="3635-A0A1U8LVD4"/>
<evidence type="ECO:0000256" key="7">
    <source>
        <dbReference type="ARBA" id="ARBA00022679"/>
    </source>
</evidence>
<dbReference type="Pfam" id="PF00560">
    <property type="entry name" value="LRR_1"/>
    <property type="match status" value="12"/>
</dbReference>
<comment type="subcellular location">
    <subcellularLocation>
        <location evidence="1">Cell membrane</location>
        <topology evidence="1">Single-pass type I membrane protein</topology>
    </subcellularLocation>
</comment>
<evidence type="ECO:0000256" key="12">
    <source>
        <dbReference type="ARBA" id="ARBA00022777"/>
    </source>
</evidence>
<dbReference type="InterPro" id="IPR008271">
    <property type="entry name" value="Ser/Thr_kinase_AS"/>
</dbReference>
<dbReference type="RefSeq" id="XP_016717388.1">
    <property type="nucleotide sequence ID" value="XM_016861899.2"/>
</dbReference>
<dbReference type="InterPro" id="IPR017441">
    <property type="entry name" value="Protein_kinase_ATP_BS"/>
</dbReference>
<dbReference type="STRING" id="3635.A0A1U8LVD4"/>
<dbReference type="PROSITE" id="PS50011">
    <property type="entry name" value="PROTEIN_KINASE_DOM"/>
    <property type="match status" value="1"/>
</dbReference>
<dbReference type="InterPro" id="IPR001245">
    <property type="entry name" value="Ser-Thr/Tyr_kinase_cat_dom"/>
</dbReference>
<evidence type="ECO:0000256" key="16">
    <source>
        <dbReference type="ARBA" id="ARBA00023170"/>
    </source>
</evidence>
<dbReference type="SMR" id="A0A1U8LVD4"/>
<dbReference type="GO" id="GO:0004674">
    <property type="term" value="F:protein serine/threonine kinase activity"/>
    <property type="evidence" value="ECO:0007669"/>
    <property type="project" value="UniProtKB-KW"/>
</dbReference>
<dbReference type="PROSITE" id="PS00108">
    <property type="entry name" value="PROTEIN_KINASE_ST"/>
    <property type="match status" value="1"/>
</dbReference>
<dbReference type="Gene3D" id="1.10.510.10">
    <property type="entry name" value="Transferase(Phosphotransferase) domain 1"/>
    <property type="match status" value="1"/>
</dbReference>
<keyword evidence="7" id="KW-0808">Transferase</keyword>
<dbReference type="InterPro" id="IPR050647">
    <property type="entry name" value="Plant_LRR-RLKs"/>
</dbReference>
<dbReference type="FunFam" id="3.80.10.10:FF:000784">
    <property type="entry name" value="leucine-rich repeat receptor protein kinase EMS1"/>
    <property type="match status" value="1"/>
</dbReference>
<evidence type="ECO:0000256" key="17">
    <source>
        <dbReference type="ARBA" id="ARBA00023180"/>
    </source>
</evidence>
<evidence type="ECO:0000256" key="8">
    <source>
        <dbReference type="ARBA" id="ARBA00022692"/>
    </source>
</evidence>
<evidence type="ECO:0000256" key="9">
    <source>
        <dbReference type="ARBA" id="ARBA00022729"/>
    </source>
</evidence>
<keyword evidence="17" id="KW-0325">Glycoprotein</keyword>
<dbReference type="PROSITE" id="PS00107">
    <property type="entry name" value="PROTEIN_KINASE_ATP"/>
    <property type="match status" value="1"/>
</dbReference>
<keyword evidence="14 21" id="KW-1133">Transmembrane helix</keyword>
<dbReference type="Gene3D" id="3.80.10.10">
    <property type="entry name" value="Ribonuclease Inhibitor"/>
    <property type="match status" value="7"/>
</dbReference>
<dbReference type="FunFam" id="3.80.10.10:FF:000129">
    <property type="entry name" value="Leucine-rich repeat receptor-like kinase"/>
    <property type="match status" value="1"/>
</dbReference>
<comment type="similarity">
    <text evidence="2">Belongs to the protein kinase superfamily. Ser/Thr protein kinase family.</text>
</comment>
<evidence type="ECO:0000256" key="1">
    <source>
        <dbReference type="ARBA" id="ARBA00004251"/>
    </source>
</evidence>
<evidence type="ECO:0000256" key="4">
    <source>
        <dbReference type="ARBA" id="ARBA00022475"/>
    </source>
</evidence>
<feature type="transmembrane region" description="Helical" evidence="21">
    <location>
        <begin position="877"/>
        <end position="900"/>
    </location>
</feature>
<accession>A0A1U8LVD4</accession>
<evidence type="ECO:0000256" key="15">
    <source>
        <dbReference type="ARBA" id="ARBA00023136"/>
    </source>
</evidence>
<evidence type="ECO:0000256" key="19">
    <source>
        <dbReference type="ARBA" id="ARBA00048679"/>
    </source>
</evidence>
<keyword evidence="9 22" id="KW-0732">Signal</keyword>
<reference evidence="24" key="1">
    <citation type="journal article" date="2020" name="Nat. Genet.">
        <title>Genomic diversifications of five Gossypium allopolyploid species and their impact on cotton improvement.</title>
        <authorList>
            <person name="Chen Z.J."/>
            <person name="Sreedasyam A."/>
            <person name="Ando A."/>
            <person name="Song Q."/>
            <person name="De Santiago L.M."/>
            <person name="Hulse-Kemp A.M."/>
            <person name="Ding M."/>
            <person name="Ye W."/>
            <person name="Kirkbride R.C."/>
            <person name="Jenkins J."/>
            <person name="Plott C."/>
            <person name="Lovell J."/>
            <person name="Lin Y.M."/>
            <person name="Vaughn R."/>
            <person name="Liu B."/>
            <person name="Simpson S."/>
            <person name="Scheffler B.E."/>
            <person name="Wen L."/>
            <person name="Saski C.A."/>
            <person name="Grover C.E."/>
            <person name="Hu G."/>
            <person name="Conover J.L."/>
            <person name="Carlson J.W."/>
            <person name="Shu S."/>
            <person name="Boston L.B."/>
            <person name="Williams M."/>
            <person name="Peterson D.G."/>
            <person name="McGee K."/>
            <person name="Jones D.C."/>
            <person name="Wendel J.F."/>
            <person name="Stelly D.M."/>
            <person name="Grimwood J."/>
            <person name="Schmutz J."/>
        </authorList>
    </citation>
    <scope>NUCLEOTIDE SEQUENCE [LARGE SCALE GENOMIC DNA]</scope>
    <source>
        <strain evidence="24">cv. TM-1</strain>
    </source>
</reference>
<dbReference type="FunFam" id="3.80.10.10:FF:000095">
    <property type="entry name" value="LRR receptor-like serine/threonine-protein kinase GSO1"/>
    <property type="match status" value="1"/>
</dbReference>
<dbReference type="InterPro" id="IPR001611">
    <property type="entry name" value="Leu-rich_rpt"/>
</dbReference>
<evidence type="ECO:0000256" key="20">
    <source>
        <dbReference type="PROSITE-ProRule" id="PRU10141"/>
    </source>
</evidence>
<dbReference type="GO" id="GO:0005524">
    <property type="term" value="F:ATP binding"/>
    <property type="evidence" value="ECO:0007669"/>
    <property type="project" value="UniProtKB-UniRule"/>
</dbReference>
<evidence type="ECO:0000256" key="11">
    <source>
        <dbReference type="ARBA" id="ARBA00022741"/>
    </source>
</evidence>
<dbReference type="InterPro" id="IPR032675">
    <property type="entry name" value="LRR_dom_sf"/>
</dbReference>
<evidence type="ECO:0000313" key="24">
    <source>
        <dbReference type="Proteomes" id="UP000818029"/>
    </source>
</evidence>
<evidence type="ECO:0000256" key="13">
    <source>
        <dbReference type="ARBA" id="ARBA00022840"/>
    </source>
</evidence>
<feature type="signal peptide" evidence="22">
    <location>
        <begin position="1"/>
        <end position="26"/>
    </location>
</feature>
<dbReference type="FunFam" id="3.80.10.10:FF:001709">
    <property type="entry name" value="Uncharacterized protein"/>
    <property type="match status" value="1"/>
</dbReference>
<dbReference type="InterPro" id="IPR003591">
    <property type="entry name" value="Leu-rich_rpt_typical-subtyp"/>
</dbReference>
<evidence type="ECO:0000256" key="14">
    <source>
        <dbReference type="ARBA" id="ARBA00022989"/>
    </source>
</evidence>
<name>A0A1U8LVD4_GOSHI</name>
<evidence type="ECO:0000256" key="10">
    <source>
        <dbReference type="ARBA" id="ARBA00022737"/>
    </source>
</evidence>
<dbReference type="Pfam" id="PF08263">
    <property type="entry name" value="LRRNT_2"/>
    <property type="match status" value="1"/>
</dbReference>
<dbReference type="AlphaFoldDB" id="A0A1U8LVD4"/>
<dbReference type="PROSITE" id="PS51450">
    <property type="entry name" value="LRR"/>
    <property type="match status" value="1"/>
</dbReference>
<feature type="binding site" evidence="20">
    <location>
        <position position="996"/>
    </location>
    <ligand>
        <name>ATP</name>
        <dbReference type="ChEBI" id="CHEBI:30616"/>
    </ligand>
</feature>
<organism evidence="24 25">
    <name type="scientific">Gossypium hirsutum</name>
    <name type="common">Upland cotton</name>
    <name type="synonym">Gossypium mexicanum</name>
    <dbReference type="NCBI Taxonomy" id="3635"/>
    <lineage>
        <taxon>Eukaryota</taxon>
        <taxon>Viridiplantae</taxon>
        <taxon>Streptophyta</taxon>
        <taxon>Embryophyta</taxon>
        <taxon>Tracheophyta</taxon>
        <taxon>Spermatophyta</taxon>
        <taxon>Magnoliopsida</taxon>
        <taxon>eudicotyledons</taxon>
        <taxon>Gunneridae</taxon>
        <taxon>Pentapetalae</taxon>
        <taxon>rosids</taxon>
        <taxon>malvids</taxon>
        <taxon>Malvales</taxon>
        <taxon>Malvaceae</taxon>
        <taxon>Malvoideae</taxon>
        <taxon>Gossypium</taxon>
    </lineage>
</organism>
<dbReference type="GO" id="GO:0033612">
    <property type="term" value="F:receptor serine/threonine kinase binding"/>
    <property type="evidence" value="ECO:0007669"/>
    <property type="project" value="TreeGrafter"/>
</dbReference>
<gene>
    <name evidence="25" type="primary">LOC107930280</name>
</gene>
<dbReference type="EC" id="2.7.11.1" evidence="3"/>
<dbReference type="InterPro" id="IPR000719">
    <property type="entry name" value="Prot_kinase_dom"/>
</dbReference>
<dbReference type="SUPFAM" id="SSF56112">
    <property type="entry name" value="Protein kinase-like (PK-like)"/>
    <property type="match status" value="1"/>
</dbReference>
<dbReference type="FunFam" id="3.30.200.20:FF:000150">
    <property type="entry name" value="serine/threonine-protein kinase BRI1-like 2"/>
    <property type="match status" value="1"/>
</dbReference>
<dbReference type="SMART" id="SM00365">
    <property type="entry name" value="LRR_SD22"/>
    <property type="match status" value="4"/>
</dbReference>
<evidence type="ECO:0000256" key="3">
    <source>
        <dbReference type="ARBA" id="ARBA00012513"/>
    </source>
</evidence>
<evidence type="ECO:0000259" key="23">
    <source>
        <dbReference type="PROSITE" id="PS50011"/>
    </source>
</evidence>
<comment type="catalytic activity">
    <reaction evidence="19">
        <text>L-seryl-[protein] + ATP = O-phospho-L-seryl-[protein] + ADP + H(+)</text>
        <dbReference type="Rhea" id="RHEA:17989"/>
        <dbReference type="Rhea" id="RHEA-COMP:9863"/>
        <dbReference type="Rhea" id="RHEA-COMP:11604"/>
        <dbReference type="ChEBI" id="CHEBI:15378"/>
        <dbReference type="ChEBI" id="CHEBI:29999"/>
        <dbReference type="ChEBI" id="CHEBI:30616"/>
        <dbReference type="ChEBI" id="CHEBI:83421"/>
        <dbReference type="ChEBI" id="CHEBI:456216"/>
        <dbReference type="EC" id="2.7.11.1"/>
    </reaction>
</comment>
<dbReference type="InterPro" id="IPR011009">
    <property type="entry name" value="Kinase-like_dom_sf"/>
</dbReference>
<dbReference type="PANTHER" id="PTHR48056:SF58">
    <property type="entry name" value="LEUCINE-RICH REPEAT RECEPTOR PROTEIN KINASE MSP1-LIKE ISOFORM X1"/>
    <property type="match status" value="1"/>
</dbReference>
<dbReference type="GO" id="GO:0005886">
    <property type="term" value="C:plasma membrane"/>
    <property type="evidence" value="ECO:0007669"/>
    <property type="project" value="UniProtKB-SubCell"/>
</dbReference>
<dbReference type="FunFam" id="1.10.510.10:FF:000526">
    <property type="entry name" value="serine/threonine-protein kinase BRI1-like 2"/>
    <property type="match status" value="1"/>
</dbReference>
<dbReference type="InterPro" id="IPR013210">
    <property type="entry name" value="LRR_N_plant-typ"/>
</dbReference>
<sequence>MESKLSFQFLCFLHLLLVFIWGGIRAQEEPNPEREALISFRTRLQNPHLLSSWNQQLHHCQWDGVMCQLGRVTVLALTSRSLKGPLSSSLSSLSSLTLLDLSSNFLFGQIPVELAELTMLRILKLGSNFFTGKIPPELGSLKALRTLELSSNGLSGTVPAQLGQLTHLEFLDLANNFLSDVGELKNLTALYIGINQFSGQLPPQIGNLSLLENFFSPSCSITGPLPEELFSLQLLTKLDLSYNPLKCSIPKSTGKLKNLSILNLVYTELNGSIPAELGNCQNLMMLMLSFNSLSGSLPEELSNLPMLTFSAEKNQLSGPLPPWLGKWIKMESLLLSSNRFSGNIPPELGGCSMLKHLSLSNNILSGQIPRELCNAESLLEIDLDGNNLSGTIENVFVKCRNLNQLVLVNNHINGSVPEYLAELPLMVIDLDSNNFTGRIPVSLWSSETLMEFSAGNNMLEGTLPVEIGNAVTLQTLVLNRNLLRGRIPKEIGNLTALSVLNLNSNFLEGYIPVEIGDCKGLTTLDLGNNNLSGPIPVELADLGLLQCLVLSHNNLSGSIPRKPSLYFHQANMPDLSFVQHHGVFDLSNNRLTGPIPEELGNCVVVVDLLLSKNMLTGNIPGSLSRLTNLTTLDLSGNVLTGSIPVEFGDSLNLQGLYLGNNRLTGTIPGSLGRVGSLVKLNLTGNKLSGVIPASFGNLKELTHLDLSRNDLTGELPSSLSQMLNLVGLYVQQNRLSGGVGNLFSNALSWKIEDMNLSNNIFNGNLPQSLGNLSYATYLDLHGNKFTGEIPSEVGNLMQLEYFDVSGNRLSGQIPERVCGMFNLFYLNLAENRLEGPVPRTGICQNLSRTFLSGNSDLCGRIMGLECQIRSFDRSSLLSAWGLAAVTAASVFIIFTSAFALRRWIMSSSQQCDPEEIEESKLKSFIDQELYFLSSSRSKEPLSINIAIFEQPLLKLTLGDILEGTSHFCKTNVIGDGGFGTVYKAKLPSGKTVAVKKLSQAKTQGHREFIAEMETLGKVKHQNLVPLLGYCSLAEEKLLVYEYMINGSLDLWLRNRTGALDVLDWSKRFKIAIGAARGLAFLHHGFIPHIIHRDIKASNILLSEDFEPKVADFGLARLISACETHVSTDIAGTLGYIPPEYGQSGRCTTKGDVYSFGVILLELVTGKEPTGPDFKEIEGGNLVGWVSKKMRMGEAADVLDAMVLNVDSKQMMLKVLSIAEVCLSENPANRPTMLHVLKLLKGIKEDYLSFY</sequence>
<keyword evidence="13 20" id="KW-0067">ATP-binding</keyword>
<dbReference type="SMART" id="SM00369">
    <property type="entry name" value="LRR_TYP"/>
    <property type="match status" value="10"/>
</dbReference>
<comment type="catalytic activity">
    <reaction evidence="18">
        <text>L-threonyl-[protein] + ATP = O-phospho-L-threonyl-[protein] + ADP + H(+)</text>
        <dbReference type="Rhea" id="RHEA:46608"/>
        <dbReference type="Rhea" id="RHEA-COMP:11060"/>
        <dbReference type="Rhea" id="RHEA-COMP:11605"/>
        <dbReference type="ChEBI" id="CHEBI:15378"/>
        <dbReference type="ChEBI" id="CHEBI:30013"/>
        <dbReference type="ChEBI" id="CHEBI:30616"/>
        <dbReference type="ChEBI" id="CHEBI:61977"/>
        <dbReference type="ChEBI" id="CHEBI:456216"/>
        <dbReference type="EC" id="2.7.11.1"/>
    </reaction>
</comment>
<evidence type="ECO:0000313" key="25">
    <source>
        <dbReference type="RefSeq" id="XP_016717388.1"/>
    </source>
</evidence>
<dbReference type="Proteomes" id="UP000818029">
    <property type="component" value="Chromosome A09"/>
</dbReference>
<feature type="domain" description="Protein kinase" evidence="23">
    <location>
        <begin position="967"/>
        <end position="1247"/>
    </location>
</feature>
<keyword evidence="8 21" id="KW-0812">Transmembrane</keyword>
<dbReference type="SUPFAM" id="SSF52058">
    <property type="entry name" value="L domain-like"/>
    <property type="match status" value="3"/>
</dbReference>
<evidence type="ECO:0000256" key="5">
    <source>
        <dbReference type="ARBA" id="ARBA00022527"/>
    </source>
</evidence>
<keyword evidence="11 20" id="KW-0547">Nucleotide-binding</keyword>
<evidence type="ECO:0000256" key="2">
    <source>
        <dbReference type="ARBA" id="ARBA00008684"/>
    </source>
</evidence>
<keyword evidence="5" id="KW-0723">Serine/threonine-protein kinase</keyword>
<dbReference type="Pfam" id="PF07714">
    <property type="entry name" value="PK_Tyr_Ser-Thr"/>
    <property type="match status" value="1"/>
</dbReference>
<keyword evidence="10" id="KW-0677">Repeat</keyword>
<dbReference type="SMART" id="SM00220">
    <property type="entry name" value="S_TKc"/>
    <property type="match status" value="1"/>
</dbReference>
<dbReference type="Gene3D" id="3.30.200.20">
    <property type="entry name" value="Phosphorylase Kinase, domain 1"/>
    <property type="match status" value="1"/>
</dbReference>
<feature type="chain" id="PRO_5010540034" description="non-specific serine/threonine protein kinase" evidence="22">
    <location>
        <begin position="27"/>
        <end position="1250"/>
    </location>
</feature>
<keyword evidence="16 25" id="KW-0675">Receptor</keyword>
<keyword evidence="12 25" id="KW-0418">Kinase</keyword>
<evidence type="ECO:0000256" key="6">
    <source>
        <dbReference type="ARBA" id="ARBA00022614"/>
    </source>
</evidence>
<keyword evidence="15 21" id="KW-0472">Membrane</keyword>
<dbReference type="GeneID" id="107930280"/>
<protein>
    <recommendedName>
        <fullName evidence="3">non-specific serine/threonine protein kinase</fullName>
        <ecNumber evidence="3">2.7.11.1</ecNumber>
    </recommendedName>
</protein>